<feature type="chain" id="PRO_5040261750" evidence="2">
    <location>
        <begin position="19"/>
        <end position="283"/>
    </location>
</feature>
<gene>
    <name evidence="3" type="ORF">E4U56_001836</name>
</gene>
<feature type="transmembrane region" description="Helical" evidence="1">
    <location>
        <begin position="259"/>
        <end position="282"/>
    </location>
</feature>
<evidence type="ECO:0000313" key="4">
    <source>
        <dbReference type="Proteomes" id="UP000784919"/>
    </source>
</evidence>
<keyword evidence="1" id="KW-1133">Transmembrane helix</keyword>
<dbReference type="AlphaFoldDB" id="A0A9P7SPR4"/>
<reference evidence="3" key="1">
    <citation type="journal article" date="2020" name="bioRxiv">
        <title>Whole genome comparisons of ergot fungi reveals the divergence and evolution of species within the genus Claviceps are the result of varying mechanisms driving genome evolution and host range expansion.</title>
        <authorList>
            <person name="Wyka S.A."/>
            <person name="Mondo S.J."/>
            <person name="Liu M."/>
            <person name="Dettman J."/>
            <person name="Nalam V."/>
            <person name="Broders K.D."/>
        </authorList>
    </citation>
    <scope>NUCLEOTIDE SEQUENCE</scope>
    <source>
        <strain evidence="3">CCC 1102</strain>
    </source>
</reference>
<keyword evidence="2" id="KW-0732">Signal</keyword>
<keyword evidence="1" id="KW-0472">Membrane</keyword>
<proteinExistence type="predicted"/>
<evidence type="ECO:0000313" key="3">
    <source>
        <dbReference type="EMBL" id="KAG5965321.1"/>
    </source>
</evidence>
<dbReference type="OrthoDB" id="3836772at2759"/>
<accession>A0A9P7SPR4</accession>
<sequence>MKTSLVLSTIIGAGLAAAAECPAPGSSDSQGRYSCNPAHQYPEGQQCKEIDGCLFLTDASGKPVINKTTSSGAAQPTSACPAPGSSDSQGRYSCNPAHQYPEGQQCKEIDGCLFLTDANGKPIINKTTSSGAAQPTSVCPAPGSSDSQGRYSCNPAHQYPEGQQCKEIDGCLFLCDANGKPIISKPTSVVTSGAAQPTNACPAPGFTDSKGRYSCNPAHQYPEGQQCKEIDGCLFLCDANGQPATSQPASSGTGPDMPVVTAGAAALSGAGLLGLVGLAIALF</sequence>
<comment type="caution">
    <text evidence="3">The sequence shown here is derived from an EMBL/GenBank/DDBJ whole genome shotgun (WGS) entry which is preliminary data.</text>
</comment>
<keyword evidence="1" id="KW-0812">Transmembrane</keyword>
<dbReference type="Proteomes" id="UP000784919">
    <property type="component" value="Unassembled WGS sequence"/>
</dbReference>
<dbReference type="EMBL" id="SRPS01000154">
    <property type="protein sequence ID" value="KAG5965321.1"/>
    <property type="molecule type" value="Genomic_DNA"/>
</dbReference>
<name>A0A9P7SPR4_9HYPO</name>
<protein>
    <submittedName>
        <fullName evidence="3">Uncharacterized protein</fullName>
    </submittedName>
</protein>
<evidence type="ECO:0000256" key="1">
    <source>
        <dbReference type="SAM" id="Phobius"/>
    </source>
</evidence>
<organism evidence="3 4">
    <name type="scientific">Claviceps arundinis</name>
    <dbReference type="NCBI Taxonomy" id="1623583"/>
    <lineage>
        <taxon>Eukaryota</taxon>
        <taxon>Fungi</taxon>
        <taxon>Dikarya</taxon>
        <taxon>Ascomycota</taxon>
        <taxon>Pezizomycotina</taxon>
        <taxon>Sordariomycetes</taxon>
        <taxon>Hypocreomycetidae</taxon>
        <taxon>Hypocreales</taxon>
        <taxon>Clavicipitaceae</taxon>
        <taxon>Claviceps</taxon>
    </lineage>
</organism>
<feature type="signal peptide" evidence="2">
    <location>
        <begin position="1"/>
        <end position="18"/>
    </location>
</feature>
<evidence type="ECO:0000256" key="2">
    <source>
        <dbReference type="SAM" id="SignalP"/>
    </source>
</evidence>